<name>A0A7J8IAG2_MOLMO</name>
<dbReference type="SMART" id="SM00389">
    <property type="entry name" value="HOX"/>
    <property type="match status" value="1"/>
</dbReference>
<dbReference type="GO" id="GO:0021983">
    <property type="term" value="P:pituitary gland development"/>
    <property type="evidence" value="ECO:0007669"/>
    <property type="project" value="InterPro"/>
</dbReference>
<dbReference type="PANTHER" id="PTHR47409">
    <property type="entry name" value="HOMEOBOX PROTEIN PROPHET OF PIT-1"/>
    <property type="match status" value="1"/>
</dbReference>
<dbReference type="GO" id="GO:0005634">
    <property type="term" value="C:nucleus"/>
    <property type="evidence" value="ECO:0007669"/>
    <property type="project" value="UniProtKB-SubCell"/>
</dbReference>
<feature type="compositionally biased region" description="Basic residues" evidence="10">
    <location>
        <begin position="63"/>
        <end position="72"/>
    </location>
</feature>
<dbReference type="PANTHER" id="PTHR47409:SF1">
    <property type="entry name" value="HOMEOBOX PROTEIN PROPHET OF PIT-1"/>
    <property type="match status" value="1"/>
</dbReference>
<comment type="subcellular location">
    <subcellularLocation>
        <location evidence="8 9">Nucleus</location>
    </subcellularLocation>
</comment>
<evidence type="ECO:0000256" key="10">
    <source>
        <dbReference type="SAM" id="MobiDB-lite"/>
    </source>
</evidence>
<organism evidence="12 13">
    <name type="scientific">Molossus molossus</name>
    <name type="common">Pallas' mastiff bat</name>
    <name type="synonym">Vespertilio molossus</name>
    <dbReference type="NCBI Taxonomy" id="27622"/>
    <lineage>
        <taxon>Eukaryota</taxon>
        <taxon>Metazoa</taxon>
        <taxon>Chordata</taxon>
        <taxon>Craniata</taxon>
        <taxon>Vertebrata</taxon>
        <taxon>Euteleostomi</taxon>
        <taxon>Mammalia</taxon>
        <taxon>Eutheria</taxon>
        <taxon>Laurasiatheria</taxon>
        <taxon>Chiroptera</taxon>
        <taxon>Yangochiroptera</taxon>
        <taxon>Molossidae</taxon>
        <taxon>Molossus</taxon>
    </lineage>
</organism>
<evidence type="ECO:0000256" key="6">
    <source>
        <dbReference type="ARBA" id="ARBA00023242"/>
    </source>
</evidence>
<evidence type="ECO:0000256" key="3">
    <source>
        <dbReference type="ARBA" id="ARBA00019432"/>
    </source>
</evidence>
<evidence type="ECO:0000256" key="8">
    <source>
        <dbReference type="PROSITE-ProRule" id="PRU00108"/>
    </source>
</evidence>
<comment type="similarity">
    <text evidence="2">Belongs to the paired homeobox family.</text>
</comment>
<evidence type="ECO:0000256" key="2">
    <source>
        <dbReference type="ARBA" id="ARBA00005733"/>
    </source>
</evidence>
<dbReference type="PROSITE" id="PS00027">
    <property type="entry name" value="HOMEOBOX_1"/>
    <property type="match status" value="1"/>
</dbReference>
<feature type="DNA-binding region" description="Homeobox" evidence="8">
    <location>
        <begin position="68"/>
        <end position="127"/>
    </location>
</feature>
<feature type="region of interest" description="Disordered" evidence="10">
    <location>
        <begin position="192"/>
        <end position="225"/>
    </location>
</feature>
<dbReference type="SUPFAM" id="SSF46689">
    <property type="entry name" value="Homeodomain-like"/>
    <property type="match status" value="1"/>
</dbReference>
<sequence>MEVERSKQDKQKKGQVCSSLWLKSCPAAETQTFIVDMSSQPYRNLSGVGVETPRLSPQGVQRGHQHSRRRHRTTFSPVQLEQLESAFGRNQYPDIWAREGLARDTGLTEARIQVWFQNRRAKQRKQERSLLQPLAHLSPATCSGSLPKSPVCPYSYSTPSQPGTCFPHPYNHALSSQPSTCGSFVQPHQSEDSYSILHPNPAGHLPCSQPPPMLPFSLEPPKSWN</sequence>
<feature type="domain" description="Homeobox" evidence="11">
    <location>
        <begin position="66"/>
        <end position="126"/>
    </location>
</feature>
<dbReference type="PROSITE" id="PS50071">
    <property type="entry name" value="HOMEOBOX_2"/>
    <property type="match status" value="1"/>
</dbReference>
<dbReference type="EMBL" id="JACASF010000004">
    <property type="protein sequence ID" value="KAF6481636.1"/>
    <property type="molecule type" value="Genomic_DNA"/>
</dbReference>
<evidence type="ECO:0000256" key="4">
    <source>
        <dbReference type="ARBA" id="ARBA00023125"/>
    </source>
</evidence>
<evidence type="ECO:0000313" key="12">
    <source>
        <dbReference type="EMBL" id="KAF6481636.1"/>
    </source>
</evidence>
<dbReference type="OrthoDB" id="6159439at2759"/>
<dbReference type="FunCoup" id="A0A7J8IAG2">
    <property type="interactions" value="8"/>
</dbReference>
<evidence type="ECO:0000259" key="11">
    <source>
        <dbReference type="PROSITE" id="PS50071"/>
    </source>
</evidence>
<comment type="caution">
    <text evidence="12">The sequence shown here is derived from an EMBL/GenBank/DDBJ whole genome shotgun (WGS) entry which is preliminary data.</text>
</comment>
<dbReference type="GO" id="GO:0000978">
    <property type="term" value="F:RNA polymerase II cis-regulatory region sequence-specific DNA binding"/>
    <property type="evidence" value="ECO:0007669"/>
    <property type="project" value="TreeGrafter"/>
</dbReference>
<proteinExistence type="inferred from homology"/>
<evidence type="ECO:0000256" key="5">
    <source>
        <dbReference type="ARBA" id="ARBA00023155"/>
    </source>
</evidence>
<keyword evidence="6 8" id="KW-0539">Nucleus</keyword>
<dbReference type="GO" id="GO:0005667">
    <property type="term" value="C:transcription regulator complex"/>
    <property type="evidence" value="ECO:0007669"/>
    <property type="project" value="TreeGrafter"/>
</dbReference>
<dbReference type="InterPro" id="IPR009057">
    <property type="entry name" value="Homeodomain-like_sf"/>
</dbReference>
<keyword evidence="13" id="KW-1185">Reference proteome</keyword>
<dbReference type="AlphaFoldDB" id="A0A7J8IAG2"/>
<comment type="function">
    <text evidence="1">Possibly involved in the ontogenesis of pituitary gonadotropes, as well as somatotropes, lactotropes and caudomedial thyrotropes.</text>
</comment>
<gene>
    <name evidence="12" type="ORF">HJG59_014846</name>
</gene>
<keyword evidence="5 8" id="KW-0371">Homeobox</keyword>
<evidence type="ECO:0000256" key="1">
    <source>
        <dbReference type="ARBA" id="ARBA00002030"/>
    </source>
</evidence>
<evidence type="ECO:0000256" key="9">
    <source>
        <dbReference type="RuleBase" id="RU000682"/>
    </source>
</evidence>
<evidence type="ECO:0000256" key="7">
    <source>
        <dbReference type="ARBA" id="ARBA00030888"/>
    </source>
</evidence>
<dbReference type="Gene3D" id="1.10.10.60">
    <property type="entry name" value="Homeodomain-like"/>
    <property type="match status" value="1"/>
</dbReference>
<dbReference type="InParanoid" id="A0A7J8IAG2"/>
<dbReference type="Pfam" id="PF00046">
    <property type="entry name" value="Homeodomain"/>
    <property type="match status" value="1"/>
</dbReference>
<dbReference type="GO" id="GO:0000981">
    <property type="term" value="F:DNA-binding transcription factor activity, RNA polymerase II-specific"/>
    <property type="evidence" value="ECO:0007669"/>
    <property type="project" value="InterPro"/>
</dbReference>
<feature type="region of interest" description="Disordered" evidence="10">
    <location>
        <begin position="49"/>
        <end position="72"/>
    </location>
</feature>
<reference evidence="12 13" key="1">
    <citation type="journal article" date="2020" name="Nature">
        <title>Six reference-quality genomes reveal evolution of bat adaptations.</title>
        <authorList>
            <person name="Jebb D."/>
            <person name="Huang Z."/>
            <person name="Pippel M."/>
            <person name="Hughes G.M."/>
            <person name="Lavrichenko K."/>
            <person name="Devanna P."/>
            <person name="Winkler S."/>
            <person name="Jermiin L.S."/>
            <person name="Skirmuntt E.C."/>
            <person name="Katzourakis A."/>
            <person name="Burkitt-Gray L."/>
            <person name="Ray D.A."/>
            <person name="Sullivan K.A.M."/>
            <person name="Roscito J.G."/>
            <person name="Kirilenko B.M."/>
            <person name="Davalos L.M."/>
            <person name="Corthals A.P."/>
            <person name="Power M.L."/>
            <person name="Jones G."/>
            <person name="Ransome R.D."/>
            <person name="Dechmann D.K.N."/>
            <person name="Locatelli A.G."/>
            <person name="Puechmaille S.J."/>
            <person name="Fedrigo O."/>
            <person name="Jarvis E.D."/>
            <person name="Hiller M."/>
            <person name="Vernes S.C."/>
            <person name="Myers E.W."/>
            <person name="Teeling E.C."/>
        </authorList>
    </citation>
    <scope>NUCLEOTIDE SEQUENCE [LARGE SCALE GENOMIC DNA]</scope>
    <source>
        <strain evidence="12">MMolMol1</strain>
        <tissue evidence="12">Muscle</tissue>
    </source>
</reference>
<keyword evidence="4 8" id="KW-0238">DNA-binding</keyword>
<dbReference type="InterPro" id="IPR042412">
    <property type="entry name" value="PROP1"/>
</dbReference>
<dbReference type="FunFam" id="1.10.10.60:FF:000138">
    <property type="entry name" value="Homeobox protein prophet of Pit-1"/>
    <property type="match status" value="1"/>
</dbReference>
<feature type="compositionally biased region" description="Low complexity" evidence="10">
    <location>
        <begin position="215"/>
        <end position="225"/>
    </location>
</feature>
<dbReference type="InterPro" id="IPR017970">
    <property type="entry name" value="Homeobox_CS"/>
</dbReference>
<protein>
    <recommendedName>
        <fullName evidence="3">Homeobox protein prophet of Pit-1</fullName>
    </recommendedName>
    <alternativeName>
        <fullName evidence="7">Pituitary-specific homeodomain factor</fullName>
    </alternativeName>
</protein>
<accession>A0A7J8IAG2</accession>
<dbReference type="CDD" id="cd00086">
    <property type="entry name" value="homeodomain"/>
    <property type="match status" value="1"/>
</dbReference>
<evidence type="ECO:0000313" key="13">
    <source>
        <dbReference type="Proteomes" id="UP000550707"/>
    </source>
</evidence>
<dbReference type="Proteomes" id="UP000550707">
    <property type="component" value="Unassembled WGS sequence"/>
</dbReference>
<dbReference type="InterPro" id="IPR001356">
    <property type="entry name" value="HD"/>
</dbReference>